<dbReference type="EMBL" id="LT598447">
    <property type="protein sequence ID" value="SCV05206.1"/>
    <property type="molecule type" value="Genomic_DNA"/>
</dbReference>
<gene>
    <name evidence="1" type="ORF">LANO_0H02388G</name>
</gene>
<keyword evidence="2" id="KW-1185">Reference proteome</keyword>
<reference evidence="2" key="1">
    <citation type="submission" date="2016-03" db="EMBL/GenBank/DDBJ databases">
        <authorList>
            <person name="Devillers Hugo."/>
        </authorList>
    </citation>
    <scope>NUCLEOTIDE SEQUENCE [LARGE SCALE GENOMIC DNA]</scope>
</reference>
<evidence type="ECO:0000313" key="2">
    <source>
        <dbReference type="Proteomes" id="UP000189911"/>
    </source>
</evidence>
<sequence>MNVNFDSVYLANTRRNLLSQWSSSVTLLNADLERSLDLDSIVLPPRQKSLQININLNYGDEDDLSSSQFTHEIIQSLTNCSDFWHDLNYKPSFQASSASCVEISLDCEIFTTMKTKSLLEQPLSILKHMNARLLTVTTVDVQAVFLGTSKSAPDIVKQCNEFLVSLFVSQLEFQFPLAFSRVCRSRFLQQEAFLGPISYALANSASMIPKLIKIISDDKTATTCYRILQLSGDRRKVSRLLKLKDAVSPFQILKHS</sequence>
<proteinExistence type="predicted"/>
<dbReference type="InterPro" id="IPR048920">
    <property type="entry name" value="REC102"/>
</dbReference>
<protein>
    <submittedName>
        <fullName evidence="1">LANO_0H02388g1_1</fullName>
    </submittedName>
</protein>
<evidence type="ECO:0000313" key="1">
    <source>
        <dbReference type="EMBL" id="SCV05206.1"/>
    </source>
</evidence>
<dbReference type="AlphaFoldDB" id="A0A1G4KLB5"/>
<dbReference type="Proteomes" id="UP000189911">
    <property type="component" value="Chromosome H"/>
</dbReference>
<dbReference type="OrthoDB" id="4060534at2759"/>
<organism evidence="1 2">
    <name type="scientific">Lachancea nothofagi CBS 11611</name>
    <dbReference type="NCBI Taxonomy" id="1266666"/>
    <lineage>
        <taxon>Eukaryota</taxon>
        <taxon>Fungi</taxon>
        <taxon>Dikarya</taxon>
        <taxon>Ascomycota</taxon>
        <taxon>Saccharomycotina</taxon>
        <taxon>Saccharomycetes</taxon>
        <taxon>Saccharomycetales</taxon>
        <taxon>Saccharomycetaceae</taxon>
        <taxon>Lachancea</taxon>
    </lineage>
</organism>
<accession>A0A1G4KLB5</accession>
<name>A0A1G4KLB5_9SACH</name>
<dbReference type="Pfam" id="PF21736">
    <property type="entry name" value="REC102"/>
    <property type="match status" value="1"/>
</dbReference>